<feature type="compositionally biased region" description="Basic residues" evidence="1">
    <location>
        <begin position="28"/>
        <end position="43"/>
    </location>
</feature>
<name>A0A9W4EDF1_9ACTN</name>
<feature type="compositionally biased region" description="Low complexity" evidence="1">
    <location>
        <begin position="660"/>
        <end position="671"/>
    </location>
</feature>
<feature type="compositionally biased region" description="Low complexity" evidence="1">
    <location>
        <begin position="149"/>
        <end position="166"/>
    </location>
</feature>
<feature type="compositionally biased region" description="Basic and acidic residues" evidence="1">
    <location>
        <begin position="319"/>
        <end position="336"/>
    </location>
</feature>
<organism evidence="2 3">
    <name type="scientific">Actinacidiphila bryophytorum</name>
    <dbReference type="NCBI Taxonomy" id="1436133"/>
    <lineage>
        <taxon>Bacteria</taxon>
        <taxon>Bacillati</taxon>
        <taxon>Actinomycetota</taxon>
        <taxon>Actinomycetes</taxon>
        <taxon>Kitasatosporales</taxon>
        <taxon>Streptomycetaceae</taxon>
        <taxon>Actinacidiphila</taxon>
    </lineage>
</organism>
<gene>
    <name evidence="2" type="ORF">SBRY_140088</name>
</gene>
<dbReference type="EMBL" id="CAJVAX010000006">
    <property type="protein sequence ID" value="CAG7621756.1"/>
    <property type="molecule type" value="Genomic_DNA"/>
</dbReference>
<keyword evidence="3" id="KW-1185">Reference proteome</keyword>
<feature type="compositionally biased region" description="Basic residues" evidence="1">
    <location>
        <begin position="558"/>
        <end position="569"/>
    </location>
</feature>
<feature type="compositionally biased region" description="Basic residues" evidence="1">
    <location>
        <begin position="270"/>
        <end position="284"/>
    </location>
</feature>
<feature type="compositionally biased region" description="Basic and acidic residues" evidence="1">
    <location>
        <begin position="405"/>
        <end position="419"/>
    </location>
</feature>
<reference evidence="2" key="1">
    <citation type="submission" date="2021-06" db="EMBL/GenBank/DDBJ databases">
        <authorList>
            <person name="Arsene-Ploetze F."/>
        </authorList>
    </citation>
    <scope>NUCLEOTIDE SEQUENCE</scope>
    <source>
        <strain evidence="2">SBRY1</strain>
    </source>
</reference>
<feature type="region of interest" description="Disordered" evidence="1">
    <location>
        <begin position="149"/>
        <end position="457"/>
    </location>
</feature>
<feature type="region of interest" description="Disordered" evidence="1">
    <location>
        <begin position="762"/>
        <end position="883"/>
    </location>
</feature>
<feature type="region of interest" description="Disordered" evidence="1">
    <location>
        <begin position="1"/>
        <end position="57"/>
    </location>
</feature>
<feature type="compositionally biased region" description="Basic residues" evidence="1">
    <location>
        <begin position="293"/>
        <end position="305"/>
    </location>
</feature>
<feature type="compositionally biased region" description="Low complexity" evidence="1">
    <location>
        <begin position="7"/>
        <end position="27"/>
    </location>
</feature>
<feature type="compositionally biased region" description="Basic residues" evidence="1">
    <location>
        <begin position="709"/>
        <end position="722"/>
    </location>
</feature>
<feature type="compositionally biased region" description="Low complexity" evidence="1">
    <location>
        <begin position="726"/>
        <end position="742"/>
    </location>
</feature>
<feature type="compositionally biased region" description="Low complexity" evidence="1">
    <location>
        <begin position="362"/>
        <end position="375"/>
    </location>
</feature>
<feature type="region of interest" description="Disordered" evidence="1">
    <location>
        <begin position="631"/>
        <end position="742"/>
    </location>
</feature>
<feature type="compositionally biased region" description="Basic and acidic residues" evidence="1">
    <location>
        <begin position="871"/>
        <end position="883"/>
    </location>
</feature>
<protein>
    <submittedName>
        <fullName evidence="2">Uncharacterized protein</fullName>
    </submittedName>
</protein>
<sequence length="883" mass="93300">MGGVAGGAAAPGAHPRAALPLPAPGRLLQRRLHRRLGGRRGGRQRLAAAVADPGQRGGRLVQRRVEPGLLGRRGRPRAVLPRPAVHHAADHPGQPREALPVRGRDRPLPGVPARAAARHRGCELERGAHPRQLDPDRAVLHRQALGLGAHHQQGAGAGQAPAADPGHLPADRHDQGQVGGHGGARAGLRHPHPGERRGRDAGGRRARGADRGPALRRGRDRVAVAAGGRRRARAAQRPAEPDVGAGRVLPGRRRGPRAYRDRTGGQQRQRAARPHLGLARRPRQRGGLDGEHRRVRRRGQRRQRAGHGAVRGALPEVQRGLERRPRQDGDVPERAAVRPAEPGRLPPPRRGRLGGLQGGRLGAPPRGLGPGQLLLLHRRPDDPCDPQLRGAGQEGRALPRPADGVAERRGRDRACDQRLRSRGAGHRHGAGGRGGLPGRLTGGPAHPRGGRRRRPSAPFVMSASGRKRMACGYSPDRLELSAEAEQTALATLSMRRGNVVRLRSPRSPRSSGAGGVLHIRAPAALASLVTLIPERSGAHAEHPDVPEQTRCRGGPGAHRPRRAARRRDGRARGTGRGGARRRLPARGRGAPGQRDLGARAEPQGAVRRLRGHAGDVRGVEHPDVARCGRTARRAAAPGAAHPGVAGVRARPGRGRRLLRRPQGLRAAARPGRPGGRHGARGEPHRGRGTGRGGRGPAVRPGRAADRRAVAAHRRPPGRRCHGGLRGALRAGAAGHPPAAAAAGRRGRAAAVGQRLLALPHPVGHARAQRPAVRTPVGRRARGRCGGGHRGGGERRRRTGGDGAPLAGRRARRARAARTGRRQLPVAAARRVPRGHAALAARRARGRSSGRGGAGVQRTARRRLKSAALTHCCDRGLDRDGSSA</sequence>
<dbReference type="Proteomes" id="UP001153328">
    <property type="component" value="Unassembled WGS sequence"/>
</dbReference>
<accession>A0A9W4EDF1</accession>
<feature type="compositionally biased region" description="Low complexity" evidence="1">
    <location>
        <begin position="235"/>
        <end position="249"/>
    </location>
</feature>
<comment type="caution">
    <text evidence="2">The sequence shown here is derived from an EMBL/GenBank/DDBJ whole genome shotgun (WGS) entry which is preliminary data.</text>
</comment>
<feature type="compositionally biased region" description="Gly residues" evidence="1">
    <location>
        <begin position="431"/>
        <end position="441"/>
    </location>
</feature>
<feature type="compositionally biased region" description="Basic and acidic residues" evidence="1">
    <location>
        <begin position="120"/>
        <end position="136"/>
    </location>
</feature>
<feature type="region of interest" description="Disordered" evidence="1">
    <location>
        <begin position="70"/>
        <end position="136"/>
    </location>
</feature>
<dbReference type="AlphaFoldDB" id="A0A9W4EDF1"/>
<feature type="compositionally biased region" description="Basic and acidic residues" evidence="1">
    <location>
        <begin position="192"/>
        <end position="210"/>
    </location>
</feature>
<feature type="compositionally biased region" description="Basic and acidic residues" evidence="1">
    <location>
        <begin position="536"/>
        <end position="550"/>
    </location>
</feature>
<evidence type="ECO:0000313" key="3">
    <source>
        <dbReference type="Proteomes" id="UP001153328"/>
    </source>
</evidence>
<feature type="region of interest" description="Disordered" evidence="1">
    <location>
        <begin position="536"/>
        <end position="604"/>
    </location>
</feature>
<feature type="compositionally biased region" description="Basic residues" evidence="1">
    <location>
        <begin position="420"/>
        <end position="430"/>
    </location>
</feature>
<feature type="compositionally biased region" description="Basic residues" evidence="1">
    <location>
        <begin position="808"/>
        <end position="820"/>
    </location>
</feature>
<feature type="compositionally biased region" description="Low complexity" evidence="1">
    <location>
        <begin position="631"/>
        <end position="649"/>
    </location>
</feature>
<evidence type="ECO:0000256" key="1">
    <source>
        <dbReference type="SAM" id="MobiDB-lite"/>
    </source>
</evidence>
<feature type="compositionally biased region" description="Basic residues" evidence="1">
    <location>
        <begin position="650"/>
        <end position="659"/>
    </location>
</feature>
<proteinExistence type="predicted"/>
<evidence type="ECO:0000313" key="2">
    <source>
        <dbReference type="EMBL" id="CAG7621756.1"/>
    </source>
</evidence>